<dbReference type="AlphaFoldDB" id="A0A8X8KAC4"/>
<proteinExistence type="predicted"/>
<name>A0A8X8KAC4_ACIFI</name>
<dbReference type="SUPFAM" id="SSF56796">
    <property type="entry name" value="Dehydroquinate synthase-like"/>
    <property type="match status" value="1"/>
</dbReference>
<sequence>MRSLCVDLGQRSYPIHTGTGILADSALFAPALSKGPVAVVTDSNVAPLYLETLQDT</sequence>
<gene>
    <name evidence="1" type="ORF">HF568_01945</name>
</gene>
<feature type="non-terminal residue" evidence="1">
    <location>
        <position position="56"/>
    </location>
</feature>
<protein>
    <submittedName>
        <fullName evidence="1">3-dehydroquinate synthase</fullName>
    </submittedName>
</protein>
<organism evidence="1 2">
    <name type="scientific">Acidithiobacillus ferridurans</name>
    <dbReference type="NCBI Taxonomy" id="1232575"/>
    <lineage>
        <taxon>Bacteria</taxon>
        <taxon>Pseudomonadati</taxon>
        <taxon>Pseudomonadota</taxon>
        <taxon>Acidithiobacillia</taxon>
        <taxon>Acidithiobacillales</taxon>
        <taxon>Acidithiobacillaceae</taxon>
        <taxon>Acidithiobacillus</taxon>
    </lineage>
</organism>
<evidence type="ECO:0000313" key="2">
    <source>
        <dbReference type="Proteomes" id="UP000887300"/>
    </source>
</evidence>
<comment type="caution">
    <text evidence="1">The sequence shown here is derived from an EMBL/GenBank/DDBJ whole genome shotgun (WGS) entry which is preliminary data.</text>
</comment>
<dbReference type="EMBL" id="JABBHS010000052">
    <property type="protein sequence ID" value="MBU2722012.1"/>
    <property type="molecule type" value="Genomic_DNA"/>
</dbReference>
<accession>A0A8X8KAC4</accession>
<dbReference type="Gene3D" id="3.40.50.1970">
    <property type="match status" value="1"/>
</dbReference>
<reference evidence="1" key="1">
    <citation type="journal article" date="2021" name="ISME J.">
        <title>Genomic evolution of the class Acidithiobacillia: deep-branching Proteobacteria living in extreme acidic conditions.</title>
        <authorList>
            <person name="Moya-Beltran A."/>
            <person name="Beard S."/>
            <person name="Rojas-Villalobos C."/>
            <person name="Issotta F."/>
            <person name="Gallardo Y."/>
            <person name="Ulloa R."/>
            <person name="Giaveno A."/>
            <person name="Degli Esposti M."/>
            <person name="Johnson D.B."/>
            <person name="Quatrini R."/>
        </authorList>
    </citation>
    <scope>NUCLEOTIDE SEQUENCE</scope>
    <source>
        <strain evidence="1">DSM 583</strain>
    </source>
</reference>
<evidence type="ECO:0000313" key="1">
    <source>
        <dbReference type="EMBL" id="MBU2722012.1"/>
    </source>
</evidence>
<dbReference type="Proteomes" id="UP000887300">
    <property type="component" value="Unassembled WGS sequence"/>
</dbReference>